<dbReference type="Gene3D" id="3.10.20.440">
    <property type="entry name" value="2Fe-2S iron-sulphur cluster binding domain, sarcosine oxidase, alpha subunit, N-terminal domain"/>
    <property type="match status" value="1"/>
</dbReference>
<dbReference type="OrthoDB" id="573392at2"/>
<evidence type="ECO:0000256" key="1">
    <source>
        <dbReference type="ARBA" id="ARBA00023002"/>
    </source>
</evidence>
<dbReference type="EMBL" id="CP002116">
    <property type="protein sequence ID" value="ADK82083.1"/>
    <property type="molecule type" value="Genomic_DNA"/>
</dbReference>
<proteinExistence type="predicted"/>
<sequence>MERFFSHPILDVKEDRKPITFFFEGIPLNAFDGEPIAVALAAAGILDVRYSRRFSQPRGIFCGIGQCQECSMLVDGVPNVRTCVTPVREGMHVSRQKGLGEVMNDGRS</sequence>
<dbReference type="SUPFAM" id="SSF54292">
    <property type="entry name" value="2Fe-2S ferredoxin-like"/>
    <property type="match status" value="1"/>
</dbReference>
<dbReference type="InterPro" id="IPR042204">
    <property type="entry name" value="2Fe-2S-bd_N"/>
</dbReference>
<dbReference type="RefSeq" id="WP_013255542.1">
    <property type="nucleotide sequence ID" value="NC_014364.1"/>
</dbReference>
<dbReference type="GO" id="GO:0016491">
    <property type="term" value="F:oxidoreductase activity"/>
    <property type="evidence" value="ECO:0007669"/>
    <property type="project" value="UniProtKB-KW"/>
</dbReference>
<dbReference type="InterPro" id="IPR036010">
    <property type="entry name" value="2Fe-2S_ferredoxin-like_sf"/>
</dbReference>
<accession>E1R3W2</accession>
<evidence type="ECO:0000313" key="3">
    <source>
        <dbReference type="Proteomes" id="UP000002318"/>
    </source>
</evidence>
<dbReference type="GO" id="GO:0051536">
    <property type="term" value="F:iron-sulfur cluster binding"/>
    <property type="evidence" value="ECO:0007669"/>
    <property type="project" value="InterPro"/>
</dbReference>
<dbReference type="Pfam" id="PF13510">
    <property type="entry name" value="Fer2_4"/>
    <property type="match status" value="1"/>
</dbReference>
<gene>
    <name evidence="2" type="ordered locus">Spirs_2981</name>
</gene>
<keyword evidence="1" id="KW-0560">Oxidoreductase</keyword>
<dbReference type="eggNOG" id="COG2080">
    <property type="taxonomic scope" value="Bacteria"/>
</dbReference>
<dbReference type="HOGENOM" id="CLU_153062_2_0_12"/>
<dbReference type="AlphaFoldDB" id="E1R3W2"/>
<reference evidence="2 3" key="1">
    <citation type="journal article" date="2010" name="Stand. Genomic Sci.">
        <title>Complete genome sequence of Spirochaeta smaragdinae type strain (SEBR 4228).</title>
        <authorList>
            <person name="Mavromatis K."/>
            <person name="Yasawong M."/>
            <person name="Chertkov O."/>
            <person name="Lapidus A."/>
            <person name="Lucas S."/>
            <person name="Nolan M."/>
            <person name="Del Rio T.G."/>
            <person name="Tice H."/>
            <person name="Cheng J.F."/>
            <person name="Pitluck S."/>
            <person name="Liolios K."/>
            <person name="Ivanova N."/>
            <person name="Tapia R."/>
            <person name="Han C."/>
            <person name="Bruce D."/>
            <person name="Goodwin L."/>
            <person name="Pati A."/>
            <person name="Chen A."/>
            <person name="Palaniappan K."/>
            <person name="Land M."/>
            <person name="Hauser L."/>
            <person name="Chang Y.J."/>
            <person name="Jeffries C.D."/>
            <person name="Detter J.C."/>
            <person name="Rohde M."/>
            <person name="Brambilla E."/>
            <person name="Spring S."/>
            <person name="Goker M."/>
            <person name="Sikorski J."/>
            <person name="Woyke T."/>
            <person name="Bristow J."/>
            <person name="Eisen J.A."/>
            <person name="Markowitz V."/>
            <person name="Hugenholtz P."/>
            <person name="Klenk H.P."/>
            <person name="Kyrpides N.C."/>
        </authorList>
    </citation>
    <scope>NUCLEOTIDE SEQUENCE [LARGE SCALE GENOMIC DNA]</scope>
    <source>
        <strain evidence="3">DSM 11293 / JCM 15392 / SEBR 4228</strain>
    </source>
</reference>
<dbReference type="STRING" id="573413.Spirs_2981"/>
<dbReference type="Proteomes" id="UP000002318">
    <property type="component" value="Chromosome"/>
</dbReference>
<evidence type="ECO:0000313" key="2">
    <source>
        <dbReference type="EMBL" id="ADK82083.1"/>
    </source>
</evidence>
<keyword evidence="3" id="KW-1185">Reference proteome</keyword>
<name>E1R3W2_SEDSS</name>
<dbReference type="KEGG" id="ssm:Spirs_2981"/>
<protein>
    <submittedName>
        <fullName evidence="2">FAD-dependent pyridine nucleotide-disulfide oxidoreductase</fullName>
    </submittedName>
</protein>
<organism evidence="2 3">
    <name type="scientific">Sediminispirochaeta smaragdinae (strain DSM 11293 / JCM 15392 / SEBR 4228)</name>
    <name type="common">Spirochaeta smaragdinae</name>
    <dbReference type="NCBI Taxonomy" id="573413"/>
    <lineage>
        <taxon>Bacteria</taxon>
        <taxon>Pseudomonadati</taxon>
        <taxon>Spirochaetota</taxon>
        <taxon>Spirochaetia</taxon>
        <taxon>Spirochaetales</taxon>
        <taxon>Spirochaetaceae</taxon>
        <taxon>Sediminispirochaeta</taxon>
    </lineage>
</organism>